<feature type="domain" description="RagB/SusD" evidence="7">
    <location>
        <begin position="339"/>
        <end position="632"/>
    </location>
</feature>
<dbReference type="Proteomes" id="UP000190541">
    <property type="component" value="Unassembled WGS sequence"/>
</dbReference>
<dbReference type="SUPFAM" id="SSF48452">
    <property type="entry name" value="TPR-like"/>
    <property type="match status" value="1"/>
</dbReference>
<dbReference type="Gene3D" id="1.25.40.390">
    <property type="match status" value="1"/>
</dbReference>
<comment type="subcellular location">
    <subcellularLocation>
        <location evidence="1">Cell outer membrane</location>
    </subcellularLocation>
</comment>
<comment type="similarity">
    <text evidence="2">Belongs to the SusD family.</text>
</comment>
<feature type="chain" id="PRO_5010551075" evidence="6">
    <location>
        <begin position="25"/>
        <end position="632"/>
    </location>
</feature>
<keyword evidence="5" id="KW-0998">Cell outer membrane</keyword>
<dbReference type="InterPro" id="IPR012944">
    <property type="entry name" value="SusD_RagB_dom"/>
</dbReference>
<dbReference type="STRING" id="623280.SAMN05660226_03370"/>
<keyword evidence="4" id="KW-0472">Membrane</keyword>
<dbReference type="PROSITE" id="PS51257">
    <property type="entry name" value="PROKAR_LIPOPROTEIN"/>
    <property type="match status" value="1"/>
</dbReference>
<organism evidence="9 10">
    <name type="scientific">Parapedobacter luteus</name>
    <dbReference type="NCBI Taxonomy" id="623280"/>
    <lineage>
        <taxon>Bacteria</taxon>
        <taxon>Pseudomonadati</taxon>
        <taxon>Bacteroidota</taxon>
        <taxon>Sphingobacteriia</taxon>
        <taxon>Sphingobacteriales</taxon>
        <taxon>Sphingobacteriaceae</taxon>
        <taxon>Parapedobacter</taxon>
    </lineage>
</organism>
<evidence type="ECO:0000256" key="4">
    <source>
        <dbReference type="ARBA" id="ARBA00023136"/>
    </source>
</evidence>
<evidence type="ECO:0000259" key="7">
    <source>
        <dbReference type="Pfam" id="PF07980"/>
    </source>
</evidence>
<proteinExistence type="inferred from homology"/>
<evidence type="ECO:0000256" key="1">
    <source>
        <dbReference type="ARBA" id="ARBA00004442"/>
    </source>
</evidence>
<protein>
    <submittedName>
        <fullName evidence="9">Starch-binding associating with outer membrane</fullName>
    </submittedName>
</protein>
<gene>
    <name evidence="9" type="ORF">SAMN05660226_03370</name>
</gene>
<dbReference type="Pfam" id="PF07980">
    <property type="entry name" value="SusD_RagB"/>
    <property type="match status" value="1"/>
</dbReference>
<dbReference type="OrthoDB" id="5694214at2"/>
<feature type="domain" description="SusD-like N-terminal" evidence="8">
    <location>
        <begin position="51"/>
        <end position="228"/>
    </location>
</feature>
<dbReference type="EMBL" id="FUYS01000010">
    <property type="protein sequence ID" value="SKB84383.1"/>
    <property type="molecule type" value="Genomic_DNA"/>
</dbReference>
<evidence type="ECO:0000256" key="2">
    <source>
        <dbReference type="ARBA" id="ARBA00006275"/>
    </source>
</evidence>
<dbReference type="AlphaFoldDB" id="A0A1T5EK42"/>
<evidence type="ECO:0000256" key="5">
    <source>
        <dbReference type="ARBA" id="ARBA00023237"/>
    </source>
</evidence>
<keyword evidence="3 6" id="KW-0732">Signal</keyword>
<evidence type="ECO:0000313" key="9">
    <source>
        <dbReference type="EMBL" id="SKB84383.1"/>
    </source>
</evidence>
<sequence>MKRIKKYHAFVQCLLVVIMSCTVACNDNFVSTRPLGEVSDEDTWQDAGLAEAFVTEIYNGFGQGGFDEEMLASLSDEAMFTHPGRGINTITEARSNDADLGWNSQISAGTHNWGNLYRRVRATNIAIQQLADPQFDNSSNIATRLTGEAHFLRAFFYSELLRYYGAVPLVDSVYGLGHDDYTIARNTFEENVEFIVADCDRAAELLADAPVVDGRASVAAALALKARVLTKAASDLHDIPTASANSEIIANYSNPEYLGYTSGNRMERWRRAQAAAKAVMDAFGPGYLMGLTEPVTPEEGTANYLSMAMAGGSNAVPADGKADLILGRFFIDLKDEGGNYVGRNNGPNGYHNWAGNTPTQQLVDDYGMADGRPFDWGNPAHAAAPYINRDPRFYATILYDGADWKPRTADVAGRDPANQIQTGQYEVRQGGNTVIHYGLDTRNSSVEDWNGTHTGYYMRKFIDPDPAVVDQNTRQFIPWPVLRFTEVVLNYVEASIELGDEAEARTWLNRIRFRAGMPAITASGDALRDTYRNERRIELAYEEHRFHDARRWMIAAETLGRKVGIIRILGRLKAGSNVSLYRYDPENYDYTYTVGTVDPGIENRQWLDKMYFIAIHRDEMNRNNQLVQNPGY</sequence>
<accession>A0A1T5EK42</accession>
<dbReference type="InterPro" id="IPR011990">
    <property type="entry name" value="TPR-like_helical_dom_sf"/>
</dbReference>
<name>A0A1T5EK42_9SPHI</name>
<dbReference type="InterPro" id="IPR033985">
    <property type="entry name" value="SusD-like_N"/>
</dbReference>
<reference evidence="9 10" key="1">
    <citation type="submission" date="2017-02" db="EMBL/GenBank/DDBJ databases">
        <authorList>
            <person name="Peterson S.W."/>
        </authorList>
    </citation>
    <scope>NUCLEOTIDE SEQUENCE [LARGE SCALE GENOMIC DNA]</scope>
    <source>
        <strain evidence="9 10">DSM 22899</strain>
    </source>
</reference>
<dbReference type="GO" id="GO:0009279">
    <property type="term" value="C:cell outer membrane"/>
    <property type="evidence" value="ECO:0007669"/>
    <property type="project" value="UniProtKB-SubCell"/>
</dbReference>
<keyword evidence="10" id="KW-1185">Reference proteome</keyword>
<evidence type="ECO:0000259" key="8">
    <source>
        <dbReference type="Pfam" id="PF14322"/>
    </source>
</evidence>
<dbReference type="Pfam" id="PF14322">
    <property type="entry name" value="SusD-like_3"/>
    <property type="match status" value="1"/>
</dbReference>
<evidence type="ECO:0000256" key="3">
    <source>
        <dbReference type="ARBA" id="ARBA00022729"/>
    </source>
</evidence>
<evidence type="ECO:0000256" key="6">
    <source>
        <dbReference type="SAM" id="SignalP"/>
    </source>
</evidence>
<dbReference type="RefSeq" id="WP_079718018.1">
    <property type="nucleotide sequence ID" value="NZ_FUYS01000010.1"/>
</dbReference>
<evidence type="ECO:0000313" key="10">
    <source>
        <dbReference type="Proteomes" id="UP000190541"/>
    </source>
</evidence>
<feature type="signal peptide" evidence="6">
    <location>
        <begin position="1"/>
        <end position="24"/>
    </location>
</feature>